<feature type="domain" description="PEGA" evidence="2">
    <location>
        <begin position="133"/>
        <end position="189"/>
    </location>
</feature>
<organism evidence="3 4">
    <name type="scientific">Xylanibacter ruminicola</name>
    <name type="common">Prevotella ruminicola</name>
    <dbReference type="NCBI Taxonomy" id="839"/>
    <lineage>
        <taxon>Bacteria</taxon>
        <taxon>Pseudomonadati</taxon>
        <taxon>Bacteroidota</taxon>
        <taxon>Bacteroidia</taxon>
        <taxon>Bacteroidales</taxon>
        <taxon>Prevotellaceae</taxon>
        <taxon>Xylanibacter</taxon>
    </lineage>
</organism>
<feature type="chain" id="PRO_5037288355" evidence="1">
    <location>
        <begin position="22"/>
        <end position="515"/>
    </location>
</feature>
<dbReference type="AlphaFoldDB" id="A0A928GFV0"/>
<proteinExistence type="predicted"/>
<evidence type="ECO:0000256" key="1">
    <source>
        <dbReference type="SAM" id="SignalP"/>
    </source>
</evidence>
<name>A0A928GFV0_XYLRU</name>
<gene>
    <name evidence="3" type="ORF">E7102_02520</name>
</gene>
<keyword evidence="1" id="KW-0732">Signal</keyword>
<feature type="signal peptide" evidence="1">
    <location>
        <begin position="1"/>
        <end position="21"/>
    </location>
</feature>
<evidence type="ECO:0000313" key="3">
    <source>
        <dbReference type="EMBL" id="MBE6265337.1"/>
    </source>
</evidence>
<evidence type="ECO:0000313" key="4">
    <source>
        <dbReference type="Proteomes" id="UP000763088"/>
    </source>
</evidence>
<reference evidence="3" key="1">
    <citation type="submission" date="2019-04" db="EMBL/GenBank/DDBJ databases">
        <title>Evolution of Biomass-Degrading Anaerobic Consortia Revealed by Metagenomics.</title>
        <authorList>
            <person name="Peng X."/>
        </authorList>
    </citation>
    <scope>NUCLEOTIDE SEQUENCE</scope>
    <source>
        <strain evidence="3">SIG141</strain>
    </source>
</reference>
<accession>A0A928GFV0</accession>
<dbReference type="Pfam" id="PF08308">
    <property type="entry name" value="PEGA"/>
    <property type="match status" value="1"/>
</dbReference>
<sequence>MRMRKLLLIIVAFMATISASADGLNVVSFKLLETDLTANTRGTERRDQNGDKAALIKIVSPEKGFHFDGGSLGIVGTEQKAAELWLYVPPRAQKLTISHPVFGVLRDYYYPVSIQGGRTYEMLLDIGTGRYATITTSMARSLVYVDGENLGRAPIYNKYLNFGRHVVTASNDRFEGSDTIYIMPNDEKKTNVFNVEMHNISNLFGDVKVTVDNKADIYFEGTLVGTGSWSTQLREGNYTVETRKADCDSVKSTFEVKRQQMNEFKAAPPIPHSGYLNIVTFPVTTTALLDGKSMMVAGETVTLPVGPHEISYSLRGYVPETRTYDVLHNETVADTVNMVPISYVRPSAFYFGGGINVRSLGGFTGILGMVLGNNDFQVSYTFGNTESKVAYWTSNTAASDEINRITYKMNSIQVKYGYQIALMRRIGFVPQIGWSMNQLKGVQKAGTKMYGDGASQQALTIGAKLLFVPTQHVYLFAAPELGIGLKADETFNKIAEAAGFSTTSIGVQAGLILAF</sequence>
<dbReference type="EMBL" id="SUYD01000002">
    <property type="protein sequence ID" value="MBE6265337.1"/>
    <property type="molecule type" value="Genomic_DNA"/>
</dbReference>
<dbReference type="InterPro" id="IPR013229">
    <property type="entry name" value="PEGA"/>
</dbReference>
<comment type="caution">
    <text evidence="3">The sequence shown here is derived from an EMBL/GenBank/DDBJ whole genome shotgun (WGS) entry which is preliminary data.</text>
</comment>
<dbReference type="Proteomes" id="UP000763088">
    <property type="component" value="Unassembled WGS sequence"/>
</dbReference>
<protein>
    <submittedName>
        <fullName evidence="3">PEGA domain-containing protein</fullName>
    </submittedName>
</protein>
<evidence type="ECO:0000259" key="2">
    <source>
        <dbReference type="Pfam" id="PF08308"/>
    </source>
</evidence>